<organism evidence="1 2">
    <name type="scientific">Catharanthus roseus</name>
    <name type="common">Madagascar periwinkle</name>
    <name type="synonym">Vinca rosea</name>
    <dbReference type="NCBI Taxonomy" id="4058"/>
    <lineage>
        <taxon>Eukaryota</taxon>
        <taxon>Viridiplantae</taxon>
        <taxon>Streptophyta</taxon>
        <taxon>Embryophyta</taxon>
        <taxon>Tracheophyta</taxon>
        <taxon>Spermatophyta</taxon>
        <taxon>Magnoliopsida</taxon>
        <taxon>eudicotyledons</taxon>
        <taxon>Gunneridae</taxon>
        <taxon>Pentapetalae</taxon>
        <taxon>asterids</taxon>
        <taxon>lamiids</taxon>
        <taxon>Gentianales</taxon>
        <taxon>Apocynaceae</taxon>
        <taxon>Rauvolfioideae</taxon>
        <taxon>Vinceae</taxon>
        <taxon>Catharanthinae</taxon>
        <taxon>Catharanthus</taxon>
    </lineage>
</organism>
<gene>
    <name evidence="1" type="ORF">M9H77_35281</name>
</gene>
<evidence type="ECO:0000313" key="1">
    <source>
        <dbReference type="EMBL" id="KAI5649276.1"/>
    </source>
</evidence>
<dbReference type="Proteomes" id="UP001060085">
    <property type="component" value="Linkage Group LG08"/>
</dbReference>
<comment type="caution">
    <text evidence="1">The sequence shown here is derived from an EMBL/GenBank/DDBJ whole genome shotgun (WGS) entry which is preliminary data.</text>
</comment>
<proteinExistence type="predicted"/>
<name>A0ACB9ZPT7_CATRO</name>
<evidence type="ECO:0000313" key="2">
    <source>
        <dbReference type="Proteomes" id="UP001060085"/>
    </source>
</evidence>
<reference evidence="2" key="1">
    <citation type="journal article" date="2023" name="Nat. Plants">
        <title>Single-cell RNA sequencing provides a high-resolution roadmap for understanding the multicellular compartmentation of specialized metabolism.</title>
        <authorList>
            <person name="Sun S."/>
            <person name="Shen X."/>
            <person name="Li Y."/>
            <person name="Li Y."/>
            <person name="Wang S."/>
            <person name="Li R."/>
            <person name="Zhang H."/>
            <person name="Shen G."/>
            <person name="Guo B."/>
            <person name="Wei J."/>
            <person name="Xu J."/>
            <person name="St-Pierre B."/>
            <person name="Chen S."/>
            <person name="Sun C."/>
        </authorList>
    </citation>
    <scope>NUCLEOTIDE SEQUENCE [LARGE SCALE GENOMIC DNA]</scope>
</reference>
<protein>
    <submittedName>
        <fullName evidence="1">Uncharacterized protein</fullName>
    </submittedName>
</protein>
<dbReference type="EMBL" id="CM044708">
    <property type="protein sequence ID" value="KAI5649276.1"/>
    <property type="molecule type" value="Genomic_DNA"/>
</dbReference>
<accession>A0ACB9ZPT7</accession>
<sequence>MTHTAAEVTWLTSVLKYLHFPQPHTLVLFCDNISALHTINLVFHAKSKHIELDYHFVRERGALGLLITQYIPTSSQVVDIFTKPISEATIALYRPKLRLQPQLCLRNILITPAHPIIRKSILRLLWSDKVVRSYEVESNLSSYQERIYLGG</sequence>
<keyword evidence="2" id="KW-1185">Reference proteome</keyword>